<dbReference type="FunFam" id="2.20.100.10:FF:000003">
    <property type="entry name" value="Adhesion G protein-coupled receptor B2"/>
    <property type="match status" value="1"/>
</dbReference>
<keyword evidence="4" id="KW-1015">Disulfide bond</keyword>
<proteinExistence type="predicted"/>
<dbReference type="SMART" id="SM00209">
    <property type="entry name" value="TSP1"/>
    <property type="match status" value="1"/>
</dbReference>
<sequence length="348" mass="39617">MKAVRNLLIYIFSTYLLVMFGFNAAQDFWCSTLVKGVIYGSYSLSEMFPKNFTNCTWTLENPDPTKYSIYLKFSKKDFTCSNFSLLAYQFDHFSHEKIKDLLKNNHSIMPLCDSKNAFVFLQYDKNFIQIRRVYPFDFIGLYKKEDDKKSFFEFLVLNKVSPSQFGCHVLCTWLESCLKSENGRTESCGIMYTKCTCPQHLGEEGGNDHSMVMTLSPLQGPLSRDQADGDVDETGHGSESGAEEWAQWSTCSVTCGQGSQVRTRTCVSPYGTHCSGPLRESRVCNNTALCPGSVIHSREHLIKSASLNYMELNVFHHNFLFKRHCGVRANVPGPTLFNHRQIVTGFLR</sequence>
<evidence type="ECO:0000256" key="3">
    <source>
        <dbReference type="ARBA" id="ARBA00022729"/>
    </source>
</evidence>
<dbReference type="PROSITE" id="PS50092">
    <property type="entry name" value="TSP1"/>
    <property type="match status" value="1"/>
</dbReference>
<accession>A0A8C7E4R0</accession>
<feature type="domain" description="Adhesion G protein-coupled receptor B N-terminal" evidence="7">
    <location>
        <begin position="30"/>
        <end position="200"/>
    </location>
</feature>
<organism evidence="8 9">
    <name type="scientific">Naja naja</name>
    <name type="common">Indian cobra</name>
    <dbReference type="NCBI Taxonomy" id="35670"/>
    <lineage>
        <taxon>Eukaryota</taxon>
        <taxon>Metazoa</taxon>
        <taxon>Chordata</taxon>
        <taxon>Craniata</taxon>
        <taxon>Vertebrata</taxon>
        <taxon>Euteleostomi</taxon>
        <taxon>Lepidosauria</taxon>
        <taxon>Squamata</taxon>
        <taxon>Bifurcata</taxon>
        <taxon>Unidentata</taxon>
        <taxon>Episquamata</taxon>
        <taxon>Toxicofera</taxon>
        <taxon>Serpentes</taxon>
        <taxon>Colubroidea</taxon>
        <taxon>Elapidae</taxon>
        <taxon>Elapinae</taxon>
        <taxon>Naja</taxon>
    </lineage>
</organism>
<dbReference type="InterPro" id="IPR043838">
    <property type="entry name" value="AGRB_N"/>
</dbReference>
<dbReference type="OMA" id="SHHSAWC"/>
<dbReference type="Pfam" id="PF00090">
    <property type="entry name" value="TSP_1"/>
    <property type="match status" value="1"/>
</dbReference>
<dbReference type="GO" id="GO:0004930">
    <property type="term" value="F:G protein-coupled receptor activity"/>
    <property type="evidence" value="ECO:0007669"/>
    <property type="project" value="InterPro"/>
</dbReference>
<dbReference type="Ensembl" id="ENSNNAT00000024872.1">
    <property type="protein sequence ID" value="ENSNNAP00000023716.1"/>
    <property type="gene ID" value="ENSNNAG00000015610.1"/>
</dbReference>
<evidence type="ECO:0000256" key="4">
    <source>
        <dbReference type="ARBA" id="ARBA00023157"/>
    </source>
</evidence>
<reference evidence="8" key="1">
    <citation type="submission" date="2025-08" db="UniProtKB">
        <authorList>
            <consortium name="Ensembl"/>
        </authorList>
    </citation>
    <scope>IDENTIFICATION</scope>
</reference>
<evidence type="ECO:0000256" key="5">
    <source>
        <dbReference type="SAM" id="MobiDB-lite"/>
    </source>
</evidence>
<dbReference type="Pfam" id="PF19188">
    <property type="entry name" value="AGRB_N"/>
    <property type="match status" value="1"/>
</dbReference>
<evidence type="ECO:0000256" key="6">
    <source>
        <dbReference type="SAM" id="Phobius"/>
    </source>
</evidence>
<keyword evidence="6" id="KW-0472">Membrane</keyword>
<keyword evidence="2" id="KW-0964">Secreted</keyword>
<evidence type="ECO:0000259" key="7">
    <source>
        <dbReference type="Pfam" id="PF19188"/>
    </source>
</evidence>
<keyword evidence="6" id="KW-0812">Transmembrane</keyword>
<dbReference type="AlphaFoldDB" id="A0A8C7E4R0"/>
<dbReference type="GeneTree" id="ENSGT00940000162809"/>
<feature type="region of interest" description="Disordered" evidence="5">
    <location>
        <begin position="223"/>
        <end position="243"/>
    </location>
</feature>
<keyword evidence="6" id="KW-1133">Transmembrane helix</keyword>
<protein>
    <recommendedName>
        <fullName evidence="7">Adhesion G protein-coupled receptor B N-terminal domain-containing protein</fullName>
    </recommendedName>
</protein>
<keyword evidence="9" id="KW-1185">Reference proteome</keyword>
<reference evidence="8" key="2">
    <citation type="submission" date="2025-09" db="UniProtKB">
        <authorList>
            <consortium name="Ensembl"/>
        </authorList>
    </citation>
    <scope>IDENTIFICATION</scope>
</reference>
<dbReference type="InterPro" id="IPR051867">
    <property type="entry name" value="Angio_Inhib/Adhesion_GPCR"/>
</dbReference>
<dbReference type="SUPFAM" id="SSF82895">
    <property type="entry name" value="TSP-1 type 1 repeat"/>
    <property type="match status" value="1"/>
</dbReference>
<dbReference type="Gene3D" id="2.20.100.10">
    <property type="entry name" value="Thrombospondin type-1 (TSP1) repeat"/>
    <property type="match status" value="1"/>
</dbReference>
<dbReference type="GO" id="GO:0005576">
    <property type="term" value="C:extracellular region"/>
    <property type="evidence" value="ECO:0007669"/>
    <property type="project" value="UniProtKB-SubCell"/>
</dbReference>
<dbReference type="PANTHER" id="PTHR10239">
    <property type="entry name" value="ISTHMIN-2"/>
    <property type="match status" value="1"/>
</dbReference>
<evidence type="ECO:0000313" key="8">
    <source>
        <dbReference type="Ensembl" id="ENSNNAP00000023716.1"/>
    </source>
</evidence>
<dbReference type="GO" id="GO:0005886">
    <property type="term" value="C:plasma membrane"/>
    <property type="evidence" value="ECO:0007669"/>
    <property type="project" value="InterPro"/>
</dbReference>
<comment type="subcellular location">
    <subcellularLocation>
        <location evidence="1">Secreted</location>
    </subcellularLocation>
</comment>
<evidence type="ECO:0000256" key="2">
    <source>
        <dbReference type="ARBA" id="ARBA00022525"/>
    </source>
</evidence>
<evidence type="ECO:0000313" key="9">
    <source>
        <dbReference type="Proteomes" id="UP000694559"/>
    </source>
</evidence>
<dbReference type="OrthoDB" id="5989160at2759"/>
<dbReference type="PANTHER" id="PTHR10239:SF32">
    <property type="entry name" value="ADHESION G PROTEIN-COUPLED RECEPTOR B2"/>
    <property type="match status" value="1"/>
</dbReference>
<dbReference type="Proteomes" id="UP000694559">
    <property type="component" value="Unplaced"/>
</dbReference>
<evidence type="ECO:0000256" key="1">
    <source>
        <dbReference type="ARBA" id="ARBA00004613"/>
    </source>
</evidence>
<dbReference type="InterPro" id="IPR000884">
    <property type="entry name" value="TSP1_rpt"/>
</dbReference>
<name>A0A8C7E4R0_NAJNA</name>
<feature type="transmembrane region" description="Helical" evidence="6">
    <location>
        <begin position="7"/>
        <end position="25"/>
    </location>
</feature>
<dbReference type="InterPro" id="IPR036383">
    <property type="entry name" value="TSP1_rpt_sf"/>
</dbReference>
<keyword evidence="3" id="KW-0732">Signal</keyword>